<dbReference type="RefSeq" id="WP_135818172.1">
    <property type="nucleotide sequence ID" value="NZ_SRPG01000146.1"/>
</dbReference>
<evidence type="ECO:0000256" key="2">
    <source>
        <dbReference type="SAM" id="Phobius"/>
    </source>
</evidence>
<organism evidence="3 4">
    <name type="scientific">Paracoccus liaowanqingii</name>
    <dbReference type="NCBI Taxonomy" id="2560053"/>
    <lineage>
        <taxon>Bacteria</taxon>
        <taxon>Pseudomonadati</taxon>
        <taxon>Pseudomonadota</taxon>
        <taxon>Alphaproteobacteria</taxon>
        <taxon>Rhodobacterales</taxon>
        <taxon>Paracoccaceae</taxon>
        <taxon>Paracoccus</taxon>
    </lineage>
</organism>
<dbReference type="EMBL" id="SRPG01000146">
    <property type="protein sequence ID" value="TGN56385.1"/>
    <property type="molecule type" value="Genomic_DNA"/>
</dbReference>
<feature type="transmembrane region" description="Helical" evidence="2">
    <location>
        <begin position="30"/>
        <end position="50"/>
    </location>
</feature>
<feature type="compositionally biased region" description="Basic and acidic residues" evidence="1">
    <location>
        <begin position="79"/>
        <end position="88"/>
    </location>
</feature>
<feature type="region of interest" description="Disordered" evidence="1">
    <location>
        <begin position="60"/>
        <end position="88"/>
    </location>
</feature>
<protein>
    <submittedName>
        <fullName evidence="3">Uncharacterized protein</fullName>
    </submittedName>
</protein>
<comment type="caution">
    <text evidence="3">The sequence shown here is derived from an EMBL/GenBank/DDBJ whole genome shotgun (WGS) entry which is preliminary data.</text>
</comment>
<name>A0A4Z1BJ67_9RHOB</name>
<feature type="transmembrane region" description="Helical" evidence="2">
    <location>
        <begin position="7"/>
        <end position="24"/>
    </location>
</feature>
<keyword evidence="2" id="KW-0472">Membrane</keyword>
<dbReference type="OrthoDB" id="9991779at2"/>
<evidence type="ECO:0000313" key="3">
    <source>
        <dbReference type="EMBL" id="TGN56385.1"/>
    </source>
</evidence>
<accession>A0A4Z1BJ67</accession>
<dbReference type="Proteomes" id="UP000297972">
    <property type="component" value="Unassembled WGS sequence"/>
</dbReference>
<sequence>MDHPLKYHGVVAVLASLVGLSLYGVPGAALGLLVGPFVLAVVMGVMGFALSVKTSVERSATGPMGRHRSSPAVQGVAARDVRRGSDKY</sequence>
<reference evidence="3 4" key="1">
    <citation type="submission" date="2019-03" db="EMBL/GenBank/DDBJ databases">
        <authorList>
            <person name="Li J."/>
        </authorList>
    </citation>
    <scope>NUCLEOTIDE SEQUENCE [LARGE SCALE GENOMIC DNA]</scope>
    <source>
        <strain evidence="3 4">3058</strain>
    </source>
</reference>
<proteinExistence type="predicted"/>
<dbReference type="AlphaFoldDB" id="A0A4Z1BJ67"/>
<evidence type="ECO:0000313" key="4">
    <source>
        <dbReference type="Proteomes" id="UP000297972"/>
    </source>
</evidence>
<keyword evidence="2" id="KW-1133">Transmembrane helix</keyword>
<keyword evidence="4" id="KW-1185">Reference proteome</keyword>
<gene>
    <name evidence="3" type="ORF">E4L95_14275</name>
</gene>
<evidence type="ECO:0000256" key="1">
    <source>
        <dbReference type="SAM" id="MobiDB-lite"/>
    </source>
</evidence>
<keyword evidence="2" id="KW-0812">Transmembrane</keyword>